<gene>
    <name evidence="3" type="ORF">NEISUBOT_03379</name>
</gene>
<dbReference type="PIRSF" id="PIRSF002094">
    <property type="entry name" value="OMP26_Skp"/>
    <property type="match status" value="1"/>
</dbReference>
<evidence type="ECO:0000256" key="1">
    <source>
        <dbReference type="ARBA" id="ARBA00022729"/>
    </source>
</evidence>
<dbReference type="PANTHER" id="PTHR35089">
    <property type="entry name" value="CHAPERONE PROTEIN SKP"/>
    <property type="match status" value="1"/>
</dbReference>
<dbReference type="Pfam" id="PF03938">
    <property type="entry name" value="OmpH"/>
    <property type="match status" value="1"/>
</dbReference>
<dbReference type="GO" id="GO:0050821">
    <property type="term" value="P:protein stabilization"/>
    <property type="evidence" value="ECO:0007669"/>
    <property type="project" value="TreeGrafter"/>
</dbReference>
<reference evidence="3 4" key="1">
    <citation type="submission" date="2010-01" db="EMBL/GenBank/DDBJ databases">
        <authorList>
            <person name="Weinstock G."/>
            <person name="Sodergren E."/>
            <person name="Clifton S."/>
            <person name="Fulton L."/>
            <person name="Fulton B."/>
            <person name="Courtney L."/>
            <person name="Fronick C."/>
            <person name="Harrison M."/>
            <person name="Strong C."/>
            <person name="Farmer C."/>
            <person name="Delahaunty K."/>
            <person name="Markovic C."/>
            <person name="Hall O."/>
            <person name="Minx P."/>
            <person name="Tomlinson C."/>
            <person name="Mitreva M."/>
            <person name="Nelson J."/>
            <person name="Hou S."/>
            <person name="Wollam A."/>
            <person name="Pepin K.H."/>
            <person name="Johnson M."/>
            <person name="Bhonagiri V."/>
            <person name="Nash W.E."/>
            <person name="Warren W."/>
            <person name="Chinwalla A."/>
            <person name="Mardis E.R."/>
            <person name="Wilson R.K."/>
        </authorList>
    </citation>
    <scope>NUCLEOTIDE SEQUENCE [LARGE SCALE GENOMIC DNA]</scope>
    <source>
        <strain evidence="3 4">NJ9703</strain>
    </source>
</reference>
<dbReference type="SMART" id="SM00935">
    <property type="entry name" value="OmpH"/>
    <property type="match status" value="1"/>
</dbReference>
<proteinExistence type="inferred from homology"/>
<comment type="similarity">
    <text evidence="2">Belongs to the skp family.</text>
</comment>
<dbReference type="PANTHER" id="PTHR35089:SF1">
    <property type="entry name" value="CHAPERONE PROTEIN SKP"/>
    <property type="match status" value="1"/>
</dbReference>
<sequence length="190" mass="21900">MADWRQAYCKPPVCFQARIFIMSKIADTLRVLTVALPGFVLLPQAAADGVQKIGFINTERVYQESKQAQSIQMTLEKEFKSRQTALQKLQQEGEALERKLSGDKLSDSQREAETQKWRNLVQKFRKEQAELAEDYNLRRNEEFAALQQNANRVIVDLAKREGYDFILQDVIYVNGRYDITDSVIKALNAH</sequence>
<dbReference type="GO" id="GO:0051082">
    <property type="term" value="F:unfolded protein binding"/>
    <property type="evidence" value="ECO:0007669"/>
    <property type="project" value="InterPro"/>
</dbReference>
<evidence type="ECO:0000256" key="2">
    <source>
        <dbReference type="PIRNR" id="PIRNR002094"/>
    </source>
</evidence>
<evidence type="ECO:0000313" key="4">
    <source>
        <dbReference type="Proteomes" id="UP000004621"/>
    </source>
</evidence>
<comment type="caution">
    <text evidence="3">The sequence shown here is derived from an EMBL/GenBank/DDBJ whole genome shotgun (WGS) entry which is preliminary data.</text>
</comment>
<evidence type="ECO:0000313" key="3">
    <source>
        <dbReference type="EMBL" id="EFC53376.1"/>
    </source>
</evidence>
<dbReference type="Gene3D" id="3.30.910.20">
    <property type="entry name" value="Skp domain"/>
    <property type="match status" value="1"/>
</dbReference>
<dbReference type="InterPro" id="IPR005632">
    <property type="entry name" value="Chaperone_Skp"/>
</dbReference>
<dbReference type="GO" id="GO:0005829">
    <property type="term" value="C:cytosol"/>
    <property type="evidence" value="ECO:0007669"/>
    <property type="project" value="TreeGrafter"/>
</dbReference>
<dbReference type="EMBL" id="ACEO02000001">
    <property type="protein sequence ID" value="EFC53376.1"/>
    <property type="molecule type" value="Genomic_DNA"/>
</dbReference>
<dbReference type="InterPro" id="IPR024930">
    <property type="entry name" value="Skp_dom_sf"/>
</dbReference>
<organism evidence="3 4">
    <name type="scientific">Neisseria subflava NJ9703</name>
    <dbReference type="NCBI Taxonomy" id="546268"/>
    <lineage>
        <taxon>Bacteria</taxon>
        <taxon>Pseudomonadati</taxon>
        <taxon>Pseudomonadota</taxon>
        <taxon>Betaproteobacteria</taxon>
        <taxon>Neisseriales</taxon>
        <taxon>Neisseriaceae</taxon>
        <taxon>Neisseria</taxon>
    </lineage>
</organism>
<dbReference type="AlphaFoldDB" id="A0A9W5N0I9"/>
<dbReference type="SUPFAM" id="SSF111384">
    <property type="entry name" value="OmpH-like"/>
    <property type="match status" value="1"/>
</dbReference>
<dbReference type="Proteomes" id="UP000004621">
    <property type="component" value="Unassembled WGS sequence"/>
</dbReference>
<name>A0A9W5N0I9_NEISU</name>
<keyword evidence="1" id="KW-0732">Signal</keyword>
<protein>
    <submittedName>
        <fullName evidence="3">Outer membrane protein</fullName>
    </submittedName>
</protein>
<accession>A0A9W5N0I9</accession>